<organism evidence="4 5">
    <name type="scientific">Zarconia navalis LEGE 11467</name>
    <dbReference type="NCBI Taxonomy" id="1828826"/>
    <lineage>
        <taxon>Bacteria</taxon>
        <taxon>Bacillati</taxon>
        <taxon>Cyanobacteriota</taxon>
        <taxon>Cyanophyceae</taxon>
        <taxon>Oscillatoriophycideae</taxon>
        <taxon>Oscillatoriales</taxon>
        <taxon>Oscillatoriales incertae sedis</taxon>
        <taxon>Zarconia</taxon>
        <taxon>Zarconia navalis</taxon>
    </lineage>
</organism>
<protein>
    <submittedName>
        <fullName evidence="4">TPM domain-containing protein</fullName>
    </submittedName>
</protein>
<accession>A0A928W0F8</accession>
<feature type="compositionally biased region" description="Gly residues" evidence="1">
    <location>
        <begin position="386"/>
        <end position="400"/>
    </location>
</feature>
<reference evidence="4" key="1">
    <citation type="submission" date="2020-10" db="EMBL/GenBank/DDBJ databases">
        <authorList>
            <person name="Castelo-Branco R."/>
            <person name="Eusebio N."/>
            <person name="Adriana R."/>
            <person name="Vieira A."/>
            <person name="Brugerolle De Fraissinette N."/>
            <person name="Rezende De Castro R."/>
            <person name="Schneider M.P."/>
            <person name="Vasconcelos V."/>
            <person name="Leao P.N."/>
        </authorList>
    </citation>
    <scope>NUCLEOTIDE SEQUENCE</scope>
    <source>
        <strain evidence="4">LEGE 11467</strain>
    </source>
</reference>
<feature type="chain" id="PRO_5037807543" evidence="2">
    <location>
        <begin position="31"/>
        <end position="400"/>
    </location>
</feature>
<evidence type="ECO:0000256" key="2">
    <source>
        <dbReference type="SAM" id="SignalP"/>
    </source>
</evidence>
<proteinExistence type="predicted"/>
<dbReference type="Pfam" id="PF04536">
    <property type="entry name" value="TPM_phosphatase"/>
    <property type="match status" value="1"/>
</dbReference>
<keyword evidence="2" id="KW-0732">Signal</keyword>
<gene>
    <name evidence="4" type="ORF">IQ235_09505</name>
</gene>
<comment type="caution">
    <text evidence="4">The sequence shown here is derived from an EMBL/GenBank/DDBJ whole genome shotgun (WGS) entry which is preliminary data.</text>
</comment>
<dbReference type="EMBL" id="JADEXN010000141">
    <property type="protein sequence ID" value="MBE9041015.1"/>
    <property type="molecule type" value="Genomic_DNA"/>
</dbReference>
<evidence type="ECO:0000313" key="4">
    <source>
        <dbReference type="EMBL" id="MBE9041015.1"/>
    </source>
</evidence>
<dbReference type="Proteomes" id="UP000621799">
    <property type="component" value="Unassembled WGS sequence"/>
</dbReference>
<feature type="domain" description="TPM" evidence="3">
    <location>
        <begin position="47"/>
        <end position="171"/>
    </location>
</feature>
<evidence type="ECO:0000313" key="5">
    <source>
        <dbReference type="Proteomes" id="UP000621799"/>
    </source>
</evidence>
<dbReference type="AlphaFoldDB" id="A0A928W0F8"/>
<dbReference type="Gene3D" id="3.10.310.50">
    <property type="match status" value="1"/>
</dbReference>
<feature type="signal peptide" evidence="2">
    <location>
        <begin position="1"/>
        <end position="30"/>
    </location>
</feature>
<dbReference type="PANTHER" id="PTHR30373">
    <property type="entry name" value="UPF0603 PROTEIN YGCG"/>
    <property type="match status" value="1"/>
</dbReference>
<keyword evidence="5" id="KW-1185">Reference proteome</keyword>
<feature type="compositionally biased region" description="Low complexity" evidence="1">
    <location>
        <begin position="357"/>
        <end position="385"/>
    </location>
</feature>
<evidence type="ECO:0000259" key="3">
    <source>
        <dbReference type="Pfam" id="PF04536"/>
    </source>
</evidence>
<evidence type="ECO:0000256" key="1">
    <source>
        <dbReference type="SAM" id="MobiDB-lite"/>
    </source>
</evidence>
<dbReference type="InterPro" id="IPR007621">
    <property type="entry name" value="TPM_dom"/>
</dbReference>
<name>A0A928W0F8_9CYAN</name>
<dbReference type="PANTHER" id="PTHR30373:SF2">
    <property type="entry name" value="UPF0603 PROTEIN YGCG"/>
    <property type="match status" value="1"/>
</dbReference>
<sequence length="400" mass="43925">MYFMVSSLQRNFFIRLFSAAFVFFPIASHAVDIQTVPNPRETDGGWVTDMADVLGDETEAKINRTISELEAKNGTEIAVVTVPETTPSASPKAFTTALFNDWGIGKRGEDNGVLFLVSVGDRRVEIETGYGIEPILSDRKVSQIIETHIVPKFKAGNMDGGVLGGTQALVTALDSTTSRRSSFPFSLWQLFGSGVTLAGLGWFVKYKVDRRPRYFSPAGRSQVNNRRRSEAKASVRCQTCRHPMTELPPDILSARLTLPQQTAQDLNSVEFTGWHCSHCQARLPQGKFHLRAYVNPLTAYQECPQCRERTVERLSSIVEQPTYSQHGQRCTRWECYCCNYKTQEYAAIPPLAPPEPSSSTRRSSSRNSSSSSSSSSSWSSGSSSNFGGGESGGGGAGGDW</sequence>
<feature type="region of interest" description="Disordered" evidence="1">
    <location>
        <begin position="349"/>
        <end position="400"/>
    </location>
</feature>